<dbReference type="Proteomes" id="UP001060414">
    <property type="component" value="Chromosome"/>
</dbReference>
<reference evidence="2" key="1">
    <citation type="journal article" date="2022" name="Environ. Microbiol.">
        <title>Geoalkalibacter halelectricus SAP #1 sp. nov. possessing extracellular electron transfer and mineral#reducing capabilities from a haloalkaline environment.</title>
        <authorList>
            <person name="Yadav S."/>
            <person name="Singh R."/>
            <person name="Sundharam S.S."/>
            <person name="Chaudhary S."/>
            <person name="Krishnamurthi S."/>
            <person name="Patil S.A."/>
        </authorList>
    </citation>
    <scope>NUCLEOTIDE SEQUENCE</scope>
    <source>
        <strain evidence="2">SAP-1</strain>
    </source>
</reference>
<keyword evidence="3" id="KW-1185">Reference proteome</keyword>
<dbReference type="RefSeq" id="WP_260747769.1">
    <property type="nucleotide sequence ID" value="NZ_CP092109.1"/>
</dbReference>
<dbReference type="Pfam" id="PF06986">
    <property type="entry name" value="F_T4SS_TraN"/>
    <property type="match status" value="1"/>
</dbReference>
<proteinExistence type="predicted"/>
<evidence type="ECO:0000256" key="1">
    <source>
        <dbReference type="SAM" id="SignalP"/>
    </source>
</evidence>
<accession>A0ABY5ZN83</accession>
<protein>
    <submittedName>
        <fullName evidence="2">Conjugal transfer protein TraN</fullName>
    </submittedName>
</protein>
<evidence type="ECO:0000313" key="3">
    <source>
        <dbReference type="Proteomes" id="UP001060414"/>
    </source>
</evidence>
<feature type="chain" id="PRO_5047390675" evidence="1">
    <location>
        <begin position="22"/>
        <end position="470"/>
    </location>
</feature>
<feature type="signal peptide" evidence="1">
    <location>
        <begin position="1"/>
        <end position="21"/>
    </location>
</feature>
<dbReference type="InterPro" id="IPR014121">
    <property type="entry name" value="TraN_Ftype"/>
</dbReference>
<dbReference type="EMBL" id="CP092109">
    <property type="protein sequence ID" value="UWZ79417.1"/>
    <property type="molecule type" value="Genomic_DNA"/>
</dbReference>
<organism evidence="2 3">
    <name type="scientific">Geoalkalibacter halelectricus</name>
    <dbReference type="NCBI Taxonomy" id="2847045"/>
    <lineage>
        <taxon>Bacteria</taxon>
        <taxon>Pseudomonadati</taxon>
        <taxon>Thermodesulfobacteriota</taxon>
        <taxon>Desulfuromonadia</taxon>
        <taxon>Desulfuromonadales</taxon>
        <taxon>Geoalkalibacteraceae</taxon>
        <taxon>Geoalkalibacter</taxon>
    </lineage>
</organism>
<sequence length="470" mass="49409">MRIRLLLSAALLCALPLAAQGAWMCGLDLNGDGYLDGPGETALCLALGDDPHNPAWFCPLGSRACLEQCPEPLEFSAQNTRCEQPLCPAQSVYDPVSGRCLGANGEPLDSSCAAGELDAPSGLCVAQPRFVCPLGEQYACLDAGAGQMRCSAATCVDVSLPESVIEEPWSGAMHLDDGARDASGSCLGELYIFSGKNSKCRPPGVTVGLTNNCCRNDAQVLSDSTTGVSLSQMITGVQTAYEMSQVAYYGYQVASGAYAATSVGTQLVVTNVATGSAVTSFGATSAVGQGVASASQAAAAGAGTQGALGAGMSTYAGALLNPTTIAVAAAVHVAMQVLFGDGCGRPDVEAALLDASGYCRYLGQYCERRWSGIGCVQRARGFCCFNSKLARIIHEQGRPQLKSFGPDGGWGHAQSPNCRGFTPEEFQMLDFARIDLSEYFGHIQRGLQERLPEARQTIERRIEEHYRMIR</sequence>
<keyword evidence="1" id="KW-0732">Signal</keyword>
<name>A0ABY5ZN83_9BACT</name>
<gene>
    <name evidence="2" type="primary">traN</name>
    <name evidence="2" type="ORF">L9S41_17300</name>
</gene>
<evidence type="ECO:0000313" key="2">
    <source>
        <dbReference type="EMBL" id="UWZ79417.1"/>
    </source>
</evidence>